<dbReference type="RefSeq" id="WP_126449995.1">
    <property type="nucleotide sequence ID" value="NZ_AP018553.1"/>
</dbReference>
<reference evidence="2" key="3">
    <citation type="journal article" date="2019" name="BMC Res. Notes">
        <title>Complete genome sequence of the Sulfodiicoccus acidiphilus strain HS-1T, the first crenarchaeon that lacks polB3, isolated from an acidic hot spring in Ohwaku-dani, Hakone, Japan.</title>
        <authorList>
            <person name="Sakai H.D."/>
            <person name="Kurosawa N."/>
        </authorList>
    </citation>
    <scope>NUCLEOTIDE SEQUENCE</scope>
    <source>
        <strain evidence="2">HS-1</strain>
    </source>
</reference>
<dbReference type="InterPro" id="IPR003033">
    <property type="entry name" value="SCP2_sterol-bd_dom"/>
</dbReference>
<dbReference type="Gene3D" id="3.30.1050.10">
    <property type="entry name" value="SCP2 sterol-binding domain"/>
    <property type="match status" value="1"/>
</dbReference>
<dbReference type="GO" id="GO:0005829">
    <property type="term" value="C:cytosol"/>
    <property type="evidence" value="ECO:0007669"/>
    <property type="project" value="TreeGrafter"/>
</dbReference>
<gene>
    <name evidence="3" type="ORF">GCM10007116_16190</name>
    <name evidence="2" type="ORF">HS1genome_1145</name>
</gene>
<feature type="domain" description="SCP2" evidence="1">
    <location>
        <begin position="16"/>
        <end position="105"/>
    </location>
</feature>
<dbReference type="Proteomes" id="UP000276741">
    <property type="component" value="Chromosome"/>
</dbReference>
<dbReference type="SUPFAM" id="SSF55718">
    <property type="entry name" value="SCP-like"/>
    <property type="match status" value="1"/>
</dbReference>
<organism evidence="2 4">
    <name type="scientific">Sulfodiicoccus acidiphilus</name>
    <dbReference type="NCBI Taxonomy" id="1670455"/>
    <lineage>
        <taxon>Archaea</taxon>
        <taxon>Thermoproteota</taxon>
        <taxon>Thermoprotei</taxon>
        <taxon>Sulfolobales</taxon>
        <taxon>Sulfolobaceae</taxon>
        <taxon>Sulfodiicoccus</taxon>
    </lineage>
</organism>
<sequence>MGSFETLSRVVETVNSDQSLMAELKGFNKVFQFDTNADKYYVVFNSDGSLSISRGVHQSPSATLSASEEVMDGIISGKMDAISAFFQGKLKVSGDVMSAQRLASMISRAKK</sequence>
<name>A0A348B3K4_9CREN</name>
<proteinExistence type="predicted"/>
<dbReference type="OrthoDB" id="23807at2157"/>
<dbReference type="EMBL" id="BMQS01000015">
    <property type="protein sequence ID" value="GGT99574.1"/>
    <property type="molecule type" value="Genomic_DNA"/>
</dbReference>
<reference evidence="3" key="1">
    <citation type="journal article" date="2014" name="Int. J. Syst. Evol. Microbiol.">
        <title>Complete genome sequence of Corynebacterium casei LMG S-19264T (=DSM 44701T), isolated from a smear-ripened cheese.</title>
        <authorList>
            <consortium name="US DOE Joint Genome Institute (JGI-PGF)"/>
            <person name="Walter F."/>
            <person name="Albersmeier A."/>
            <person name="Kalinowski J."/>
            <person name="Ruckert C."/>
        </authorList>
    </citation>
    <scope>NUCLEOTIDE SEQUENCE</scope>
    <source>
        <strain evidence="3">JCM 31740</strain>
    </source>
</reference>
<dbReference type="InterPro" id="IPR036527">
    <property type="entry name" value="SCP2_sterol-bd_dom_sf"/>
</dbReference>
<protein>
    <recommendedName>
        <fullName evidence="1">SCP2 domain-containing protein</fullName>
    </recommendedName>
</protein>
<keyword evidence="4" id="KW-1185">Reference proteome</keyword>
<dbReference type="GeneID" id="38666661"/>
<dbReference type="PANTHER" id="PTHR10094">
    <property type="entry name" value="STEROL CARRIER PROTEIN 2 SCP-2 FAMILY PROTEIN"/>
    <property type="match status" value="1"/>
</dbReference>
<dbReference type="Pfam" id="PF02036">
    <property type="entry name" value="SCP2"/>
    <property type="match status" value="1"/>
</dbReference>
<evidence type="ECO:0000313" key="3">
    <source>
        <dbReference type="EMBL" id="GGT99574.1"/>
    </source>
</evidence>
<reference evidence="4" key="2">
    <citation type="submission" date="2018-04" db="EMBL/GenBank/DDBJ databases">
        <title>Complete genome sequence of Sulfodiicoccus acidiphilus strain HS-1.</title>
        <authorList>
            <person name="Sakai H.D."/>
            <person name="Kurosawa N."/>
        </authorList>
    </citation>
    <scope>NUCLEOTIDE SEQUENCE [LARGE SCALE GENOMIC DNA]</scope>
    <source>
        <strain evidence="4">HS-1</strain>
    </source>
</reference>
<evidence type="ECO:0000259" key="1">
    <source>
        <dbReference type="Pfam" id="PF02036"/>
    </source>
</evidence>
<dbReference type="KEGG" id="sacd:HS1genome_1145"/>
<reference evidence="3" key="4">
    <citation type="submission" date="2020-09" db="EMBL/GenBank/DDBJ databases">
        <authorList>
            <person name="Sun Q."/>
            <person name="Ohkuma M."/>
        </authorList>
    </citation>
    <scope>NUCLEOTIDE SEQUENCE</scope>
    <source>
        <strain evidence="3">JCM 31740</strain>
    </source>
</reference>
<dbReference type="PANTHER" id="PTHR10094:SF25">
    <property type="entry name" value="SCP2 STEROL-BINDING DOMAIN-CONTAINING PROTEIN 1"/>
    <property type="match status" value="1"/>
</dbReference>
<dbReference type="AlphaFoldDB" id="A0A348B3K4"/>
<accession>A0A348B3K4</accession>
<dbReference type="EMBL" id="AP018553">
    <property type="protein sequence ID" value="BBD72756.1"/>
    <property type="molecule type" value="Genomic_DNA"/>
</dbReference>
<evidence type="ECO:0000313" key="4">
    <source>
        <dbReference type="Proteomes" id="UP000276741"/>
    </source>
</evidence>
<dbReference type="Proteomes" id="UP000616143">
    <property type="component" value="Unassembled WGS sequence"/>
</dbReference>
<evidence type="ECO:0000313" key="2">
    <source>
        <dbReference type="EMBL" id="BBD72756.1"/>
    </source>
</evidence>